<feature type="domain" description="Amidohydrolase 3" evidence="1">
    <location>
        <begin position="84"/>
        <end position="551"/>
    </location>
</feature>
<protein>
    <submittedName>
        <fullName evidence="2">Amidohydrolase</fullName>
    </submittedName>
</protein>
<dbReference type="SUPFAM" id="SSF51338">
    <property type="entry name" value="Composite domain of metallo-dependent hydrolases"/>
    <property type="match status" value="1"/>
</dbReference>
<dbReference type="Gene3D" id="2.30.40.10">
    <property type="entry name" value="Urease, subunit C, domain 1"/>
    <property type="match status" value="1"/>
</dbReference>
<name>A0A2S7I7L0_9FLAO</name>
<dbReference type="CDD" id="cd01300">
    <property type="entry name" value="YtcJ_like"/>
    <property type="match status" value="1"/>
</dbReference>
<gene>
    <name evidence="2" type="ORF">C3729_00695</name>
</gene>
<accession>A0A2S7I7L0</accession>
<dbReference type="Gene3D" id="3.20.20.140">
    <property type="entry name" value="Metal-dependent hydrolases"/>
    <property type="match status" value="1"/>
</dbReference>
<dbReference type="InterPro" id="IPR033932">
    <property type="entry name" value="YtcJ-like"/>
</dbReference>
<dbReference type="InterPro" id="IPR011059">
    <property type="entry name" value="Metal-dep_hydrolase_composite"/>
</dbReference>
<dbReference type="InterPro" id="IPR032466">
    <property type="entry name" value="Metal_Hydrolase"/>
</dbReference>
<evidence type="ECO:0000313" key="2">
    <source>
        <dbReference type="EMBL" id="PPZ92567.1"/>
    </source>
</evidence>
<dbReference type="RefSeq" id="WP_104792380.1">
    <property type="nucleotide sequence ID" value="NZ_PTPZ01000001.1"/>
</dbReference>
<evidence type="ECO:0000313" key="3">
    <source>
        <dbReference type="Proteomes" id="UP000238565"/>
    </source>
</evidence>
<dbReference type="EMBL" id="PTPZ01000001">
    <property type="protein sequence ID" value="PPZ92567.1"/>
    <property type="molecule type" value="Genomic_DNA"/>
</dbReference>
<organism evidence="2 3">
    <name type="scientific">Cloacibacterium normanense</name>
    <dbReference type="NCBI Taxonomy" id="237258"/>
    <lineage>
        <taxon>Bacteria</taxon>
        <taxon>Pseudomonadati</taxon>
        <taxon>Bacteroidota</taxon>
        <taxon>Flavobacteriia</taxon>
        <taxon>Flavobacteriales</taxon>
        <taxon>Weeksellaceae</taxon>
    </lineage>
</organism>
<dbReference type="SUPFAM" id="SSF51556">
    <property type="entry name" value="Metallo-dependent hydrolases"/>
    <property type="match status" value="1"/>
</dbReference>
<dbReference type="Proteomes" id="UP000238565">
    <property type="component" value="Unassembled WGS sequence"/>
</dbReference>
<dbReference type="Gene3D" id="3.10.310.70">
    <property type="match status" value="1"/>
</dbReference>
<reference evidence="2 3" key="1">
    <citation type="submission" date="2018-02" db="EMBL/GenBank/DDBJ databases">
        <title>Draft genome sequence of bacterial isolates from marine environment.</title>
        <authorList>
            <person name="Singh S.K."/>
            <person name="Hill R."/>
            <person name="Major S."/>
            <person name="Cai H."/>
            <person name="Li Y."/>
        </authorList>
    </citation>
    <scope>NUCLEOTIDE SEQUENCE [LARGE SCALE GENOMIC DNA]</scope>
    <source>
        <strain evidence="2 3">IMET F</strain>
    </source>
</reference>
<sequence length="582" mass="66259">MKIINPTENLRFSDKSRLVLTIISILFFSVFSAQKKADLIVYNAKIYTVNQNFDVAEVMAISKGKIVAIGGKEILKKYKTTQQIDAQGKPIYPGFIDAHCHFTGYATDRWKSDLVGTKSWEEIVEKIKKYSETAPKFWLYGRGWDQNDWAVKEYPTKEKLDELFPNRPVYLKRVDGHAAIANQKALDLAKITTETKILGGDIEQKNGKLTGILVDNAMDLVEKVIPEIEDDLAIQYFGELQKECFAFGLTSLHDCGISEHTLSLLEKSQKQNVLKMNVFALLSDNPEYYEKWTKKGRYTNGKITVGGFKVYADGALGSRGACLLSDYHDKPKWRGFLLSEKSHFENLAKKLVKSDLQMCTHAIGDSANREILKIYGDVLKGKNDKRWRIEHAQIVNPNDFQYFGKYNIVPSVQPTHATSDMYWAEERLGSERIKTAYAYQDLLKQNGWIALGTDFPVEDINPFKTFLAAVARKDAQNYPENGFQKENALTREQTLRGMTIWAAKSVFQEKERGSLEVGKNADFIILNQDLMNVDEKDILKTNVLETWVDGTKTYYNQKYFDDLAKKLSGRAVSLDIIEAKAK</sequence>
<dbReference type="PANTHER" id="PTHR22642">
    <property type="entry name" value="IMIDAZOLONEPROPIONASE"/>
    <property type="match status" value="1"/>
</dbReference>
<keyword evidence="2" id="KW-0378">Hydrolase</keyword>
<dbReference type="GO" id="GO:0016810">
    <property type="term" value="F:hydrolase activity, acting on carbon-nitrogen (but not peptide) bonds"/>
    <property type="evidence" value="ECO:0007669"/>
    <property type="project" value="InterPro"/>
</dbReference>
<dbReference type="AlphaFoldDB" id="A0A2S7I7L0"/>
<comment type="caution">
    <text evidence="2">The sequence shown here is derived from an EMBL/GenBank/DDBJ whole genome shotgun (WGS) entry which is preliminary data.</text>
</comment>
<dbReference type="InterPro" id="IPR013108">
    <property type="entry name" value="Amidohydro_3"/>
</dbReference>
<evidence type="ECO:0000259" key="1">
    <source>
        <dbReference type="Pfam" id="PF07969"/>
    </source>
</evidence>
<dbReference type="Pfam" id="PF07969">
    <property type="entry name" value="Amidohydro_3"/>
    <property type="match status" value="1"/>
</dbReference>
<dbReference type="PANTHER" id="PTHR22642:SF2">
    <property type="entry name" value="PROTEIN LONG AFTER FAR-RED 3"/>
    <property type="match status" value="1"/>
</dbReference>
<proteinExistence type="predicted"/>